<comment type="caution">
    <text evidence="2">The sequence shown here is derived from an EMBL/GenBank/DDBJ whole genome shotgun (WGS) entry which is preliminary data.</text>
</comment>
<name>A0A0R1XTF1_9LACO</name>
<evidence type="ECO:0000313" key="3">
    <source>
        <dbReference type="Proteomes" id="UP000051236"/>
    </source>
</evidence>
<evidence type="ECO:0000313" key="2">
    <source>
        <dbReference type="EMBL" id="KRM32917.1"/>
    </source>
</evidence>
<dbReference type="AlphaFoldDB" id="A0A0R1XTF1"/>
<reference evidence="2 3" key="1">
    <citation type="journal article" date="2015" name="Genome Announc.">
        <title>Expanding the biotechnology potential of lactobacilli through comparative genomics of 213 strains and associated genera.</title>
        <authorList>
            <person name="Sun Z."/>
            <person name="Harris H.M."/>
            <person name="McCann A."/>
            <person name="Guo C."/>
            <person name="Argimon S."/>
            <person name="Zhang W."/>
            <person name="Yang X."/>
            <person name="Jeffery I.B."/>
            <person name="Cooney J.C."/>
            <person name="Kagawa T.F."/>
            <person name="Liu W."/>
            <person name="Song Y."/>
            <person name="Salvetti E."/>
            <person name="Wrobel A."/>
            <person name="Rasinkangas P."/>
            <person name="Parkhill J."/>
            <person name="Rea M.C."/>
            <person name="O'Sullivan O."/>
            <person name="Ritari J."/>
            <person name="Douillard F.P."/>
            <person name="Paul Ross R."/>
            <person name="Yang R."/>
            <person name="Briner A.E."/>
            <person name="Felis G.E."/>
            <person name="de Vos W.M."/>
            <person name="Barrangou R."/>
            <person name="Klaenhammer T.R."/>
            <person name="Caufield P.W."/>
            <person name="Cui Y."/>
            <person name="Zhang H."/>
            <person name="O'Toole P.W."/>
        </authorList>
    </citation>
    <scope>NUCLEOTIDE SEQUENCE [LARGE SCALE GENOMIC DNA]</scope>
    <source>
        <strain evidence="2 3">DSM 18527</strain>
    </source>
</reference>
<dbReference type="Proteomes" id="UP000051236">
    <property type="component" value="Unassembled WGS sequence"/>
</dbReference>
<feature type="compositionally biased region" description="Low complexity" evidence="1">
    <location>
        <begin position="195"/>
        <end position="246"/>
    </location>
</feature>
<sequence length="246" mass="26414">MMDIKVQDFVDRIEANTYTHFEATKSDAVANKDGIEALLTPALAAISEAVATGHLAQAKLVLTGKANVVYRLETGVVNLPFENTKKVFQFYDLEETVPVRIYLITEAEDLNASGFRIDEMGTADDLMTNEAAVAAKINAQASEQWTYVNAHLGEVAAAKEKAAAAFKAKQAAAKKTPAKKTTAKRTTTRRKATARKATTAAKKTTTAAAKRTTTAKKPTTAATKRSTAAKKTTTTRRTTAAKKSTN</sequence>
<keyword evidence="3" id="KW-1185">Reference proteome</keyword>
<evidence type="ECO:0000256" key="1">
    <source>
        <dbReference type="SAM" id="MobiDB-lite"/>
    </source>
</evidence>
<organism evidence="2 3">
    <name type="scientific">Agrilactobacillus composti DSM 18527 = JCM 14202</name>
    <dbReference type="NCBI Taxonomy" id="1423734"/>
    <lineage>
        <taxon>Bacteria</taxon>
        <taxon>Bacillati</taxon>
        <taxon>Bacillota</taxon>
        <taxon>Bacilli</taxon>
        <taxon>Lactobacillales</taxon>
        <taxon>Lactobacillaceae</taxon>
        <taxon>Agrilactobacillus</taxon>
    </lineage>
</organism>
<dbReference type="PATRIC" id="fig|1423734.3.peg.110"/>
<feature type="compositionally biased region" description="Basic residues" evidence="1">
    <location>
        <begin position="176"/>
        <end position="194"/>
    </location>
</feature>
<dbReference type="EMBL" id="AZGA01000064">
    <property type="protein sequence ID" value="KRM32917.1"/>
    <property type="molecule type" value="Genomic_DNA"/>
</dbReference>
<accession>A0A0R1XTF1</accession>
<dbReference type="STRING" id="1423734.FC83_GL000111"/>
<feature type="region of interest" description="Disordered" evidence="1">
    <location>
        <begin position="170"/>
        <end position="246"/>
    </location>
</feature>
<protein>
    <submittedName>
        <fullName evidence="2">Uncharacterized protein</fullName>
    </submittedName>
</protein>
<gene>
    <name evidence="2" type="ORF">FC83_GL000111</name>
</gene>
<proteinExistence type="predicted"/>